<dbReference type="Proteomes" id="UP001212189">
    <property type="component" value="Chromosome"/>
</dbReference>
<organism evidence="3 4">
    <name type="scientific">Denitrificimonas caeni</name>
    <dbReference type="NCBI Taxonomy" id="521720"/>
    <lineage>
        <taxon>Bacteria</taxon>
        <taxon>Pseudomonadati</taxon>
        <taxon>Pseudomonadota</taxon>
        <taxon>Gammaproteobacteria</taxon>
        <taxon>Pseudomonadales</taxon>
        <taxon>Pseudomonadaceae</taxon>
        <taxon>Denitrificimonas</taxon>
    </lineage>
</organism>
<keyword evidence="4" id="KW-1185">Reference proteome</keyword>
<feature type="coiled-coil region" evidence="1">
    <location>
        <begin position="413"/>
        <end position="452"/>
    </location>
</feature>
<feature type="coiled-coil region" evidence="1">
    <location>
        <begin position="247"/>
        <end position="348"/>
    </location>
</feature>
<reference evidence="3 4" key="1">
    <citation type="submission" date="2022-12" db="EMBL/GenBank/DDBJ databases">
        <title>Coexistence and Characterization of a Novel Tigecycline Resistance gene tet(X) variant and blaNDM-1 in a Pseudomonas caeni Isolate of Chicken Origin.</title>
        <authorList>
            <person name="Lu X."/>
            <person name="Zhang L."/>
            <person name="Li R."/>
            <person name="Wang Z."/>
        </authorList>
    </citation>
    <scope>NUCLEOTIDE SEQUENCE [LARGE SCALE GENOMIC DNA]</scope>
    <source>
        <strain evidence="3 4">CE14</strain>
    </source>
</reference>
<dbReference type="GO" id="GO:0005524">
    <property type="term" value="F:ATP binding"/>
    <property type="evidence" value="ECO:0007669"/>
    <property type="project" value="UniProtKB-KW"/>
</dbReference>
<feature type="coiled-coil region" evidence="1">
    <location>
        <begin position="477"/>
        <end position="539"/>
    </location>
</feature>
<evidence type="ECO:0000256" key="1">
    <source>
        <dbReference type="SAM" id="Coils"/>
    </source>
</evidence>
<feature type="coiled-coil region" evidence="1">
    <location>
        <begin position="739"/>
        <end position="858"/>
    </location>
</feature>
<gene>
    <name evidence="3" type="ORF">O6P33_07680</name>
</gene>
<dbReference type="AlphaFoldDB" id="A0AAE9VQ40"/>
<accession>A0AAE9VQ40</accession>
<evidence type="ECO:0000313" key="3">
    <source>
        <dbReference type="EMBL" id="WBE24260.1"/>
    </source>
</evidence>
<keyword evidence="1" id="KW-0175">Coiled coil</keyword>
<dbReference type="RefSeq" id="WP_269817202.1">
    <property type="nucleotide sequence ID" value="NZ_CP114976.1"/>
</dbReference>
<dbReference type="InterPro" id="IPR021979">
    <property type="entry name" value="DUF3584"/>
</dbReference>
<evidence type="ECO:0000256" key="2">
    <source>
        <dbReference type="SAM" id="MobiDB-lite"/>
    </source>
</evidence>
<keyword evidence="3" id="KW-0547">Nucleotide-binding</keyword>
<dbReference type="EMBL" id="CP114976">
    <property type="protein sequence ID" value="WBE24260.1"/>
    <property type="molecule type" value="Genomic_DNA"/>
</dbReference>
<protein>
    <submittedName>
        <fullName evidence="3">ATP-binding protein</fullName>
    </submittedName>
</protein>
<keyword evidence="3" id="KW-0067">ATP-binding</keyword>
<dbReference type="KEGG" id="dce:O6P33_07680"/>
<evidence type="ECO:0000313" key="4">
    <source>
        <dbReference type="Proteomes" id="UP001212189"/>
    </source>
</evidence>
<name>A0AAE9VQ40_9GAMM</name>
<proteinExistence type="predicted"/>
<feature type="coiled-coil region" evidence="1">
    <location>
        <begin position="912"/>
        <end position="939"/>
    </location>
</feature>
<feature type="compositionally biased region" description="Polar residues" evidence="2">
    <location>
        <begin position="641"/>
        <end position="651"/>
    </location>
</feature>
<sequence>MSHLLRIIMINGHLQGVVELDLNGHTNICGTNASGKTTLQRLIPVFYGERPNNVVPKTRKKFDQYYLPHSNSYLIYEYRREAGSICHVAITRKKDEGVSYRFVNAAYRPELYLKTNAKGHAQALSYQEFTANLRQQTIDASNLINTINEYRSIIQNDFSLISGSLARTESTRLRQAALRYSLAQNPHRLRHIEKLVSAVHAKEGKMDTLKTMLAAIFEDEGVALPSTRIKSTQVREWVQQVRQSRRLSSLQNEMTALGKQIDTLNSTEQSLWQLQPLLLNDASQLERRCADREAQIKQAKRDNAEHEATYQSELHKGHAAHSQVASQLEQVEVDLENIEQRYTEFTQRDMPSLEHAVSQLPSWRSQRDELDTHLQLLREVEGSSRQRFESRKFELSEQLNDYVEKNTNRQQKVRDEEQVLRAQQEQQKNQLEQEYQQQRQALQADFQEQQNGVFQQQAEVAAALGVSLLTAAEQLDLEAEQARIEDIQLQLANQSDTVERLRDEYEQVKKLQNSHLEEINQQRKYLRQLEQQYAQLKLQQAPTDGSLRQFLQQHIPEWQHSVGKVIREELLERSDLAPSLSDAQGSPVPLSELQLFGLRLDLAAIELPAYAQDEQALLAAIAQTLEQLHAAQQQLSDLSEAQQVHNANSEQQQDKLHKAQQVRERYRNDLGFAQESRQRLLELHQTLQRERKQSLEEQQQKLIEQLAHLKQQQLSSLKERDSAFKNMLLEYQADWQHALQLLREKIAKYSNSIDAKRRETEQQVSELQTALERELREQGIDPATLKDTEQRLKTIRQQISSTEERSQELEDYRHFLRVDWHLRKPELLAQEMQLKQEVLNLKQQLASLEQAFLAQQKNTLLAIKTQEQELAGQRKLLEQLLPLLKQLEQFPAPAEYVATSSTHNTGGYAERIERTRRALQDKQQLDARLKNNLHAFERELLKDASVNFSDIWANQLQRLGLSPIPQAQLVAYQEMLQILHNQQLSLLATGRNYGADLQGFFTVFSDLNRRISAQSRRLSEEVSEEFVLEGISKSEVKIQSTIDELGFWDPLKRFAKLYSEWEQDFERLPSDAYLDALGDVADLLRSDQQFTFESLLRLELRLNEGGTDLIIRNDRQLLESSSHGMAYLILCKYLLAFTRLLRGKAQVTIHWPIDEIGTLAYHNVEKLFKACENNNIFIVGAFPNPESDVLTLFKHRYLIEKDSQKGAHSQLKRIEPKLSRLTQRLQQRREEAVQ</sequence>
<dbReference type="Pfam" id="PF12128">
    <property type="entry name" value="DUF3584"/>
    <property type="match status" value="1"/>
</dbReference>
<feature type="region of interest" description="Disordered" evidence="2">
    <location>
        <begin position="641"/>
        <end position="660"/>
    </location>
</feature>